<name>A0A9D3S524_ANGAN</name>
<evidence type="ECO:0000313" key="9">
    <source>
        <dbReference type="Proteomes" id="UP001044222"/>
    </source>
</evidence>
<dbReference type="SUPFAM" id="SSF48065">
    <property type="entry name" value="DBL homology domain (DH-domain)"/>
    <property type="match status" value="1"/>
</dbReference>
<dbReference type="SMART" id="SM00325">
    <property type="entry name" value="RhoGEF"/>
    <property type="match status" value="1"/>
</dbReference>
<comment type="caution">
    <text evidence="8">The sequence shown here is derived from an EMBL/GenBank/DDBJ whole genome shotgun (WGS) entry which is preliminary data.</text>
</comment>
<organism evidence="8 9">
    <name type="scientific">Anguilla anguilla</name>
    <name type="common">European freshwater eel</name>
    <name type="synonym">Muraena anguilla</name>
    <dbReference type="NCBI Taxonomy" id="7936"/>
    <lineage>
        <taxon>Eukaryota</taxon>
        <taxon>Metazoa</taxon>
        <taxon>Chordata</taxon>
        <taxon>Craniata</taxon>
        <taxon>Vertebrata</taxon>
        <taxon>Euteleostomi</taxon>
        <taxon>Actinopterygii</taxon>
        <taxon>Neopterygii</taxon>
        <taxon>Teleostei</taxon>
        <taxon>Anguilliformes</taxon>
        <taxon>Anguillidae</taxon>
        <taxon>Anguilla</taxon>
    </lineage>
</organism>
<feature type="domain" description="SH3" evidence="5">
    <location>
        <begin position="573"/>
        <end position="636"/>
    </location>
</feature>
<dbReference type="Gene3D" id="1.20.1270.60">
    <property type="entry name" value="Arfaptin homology (AH) domain/BAR domain"/>
    <property type="match status" value="1"/>
</dbReference>
<evidence type="ECO:0000259" key="7">
    <source>
        <dbReference type="PROSITE" id="PS51021"/>
    </source>
</evidence>
<dbReference type="Pfam" id="PF14604">
    <property type="entry name" value="SH3_9"/>
    <property type="match status" value="1"/>
</dbReference>
<dbReference type="AlphaFoldDB" id="A0A9D3S524"/>
<dbReference type="FunFam" id="1.20.900.10:FF:000063">
    <property type="entry name" value="Rho guanine nucleotide exchange factor (GEF) 37"/>
    <property type="match status" value="1"/>
</dbReference>
<evidence type="ECO:0000313" key="8">
    <source>
        <dbReference type="EMBL" id="KAG5852266.1"/>
    </source>
</evidence>
<dbReference type="Pfam" id="PF03114">
    <property type="entry name" value="BAR"/>
    <property type="match status" value="1"/>
</dbReference>
<dbReference type="Pfam" id="PF00621">
    <property type="entry name" value="RhoGEF"/>
    <property type="match status" value="1"/>
</dbReference>
<dbReference type="SUPFAM" id="SSF50044">
    <property type="entry name" value="SH3-domain"/>
    <property type="match status" value="2"/>
</dbReference>
<dbReference type="FunFam" id="2.30.30.40:FF:000177">
    <property type="entry name" value="Rho guanine nucleotide exchange factor (GEF) 37"/>
    <property type="match status" value="1"/>
</dbReference>
<feature type="domain" description="BAR" evidence="7">
    <location>
        <begin position="222"/>
        <end position="420"/>
    </location>
</feature>
<evidence type="ECO:0008006" key="10">
    <source>
        <dbReference type="Google" id="ProtNLM"/>
    </source>
</evidence>
<keyword evidence="2" id="KW-0344">Guanine-nucleotide releasing factor</keyword>
<dbReference type="GO" id="GO:0005085">
    <property type="term" value="F:guanyl-nucleotide exchange factor activity"/>
    <property type="evidence" value="ECO:0007669"/>
    <property type="project" value="UniProtKB-KW"/>
</dbReference>
<dbReference type="CDD" id="cd00160">
    <property type="entry name" value="RhoGEF"/>
    <property type="match status" value="1"/>
</dbReference>
<evidence type="ECO:0000256" key="3">
    <source>
        <dbReference type="PROSITE-ProRule" id="PRU00192"/>
    </source>
</evidence>
<dbReference type="PROSITE" id="PS51021">
    <property type="entry name" value="BAR"/>
    <property type="match status" value="1"/>
</dbReference>
<dbReference type="PROSITE" id="PS50002">
    <property type="entry name" value="SH3"/>
    <property type="match status" value="1"/>
</dbReference>
<dbReference type="InterPro" id="IPR051492">
    <property type="entry name" value="Dynamin-Rho_GEF"/>
</dbReference>
<evidence type="ECO:0000259" key="5">
    <source>
        <dbReference type="PROSITE" id="PS50002"/>
    </source>
</evidence>
<dbReference type="InterPro" id="IPR027267">
    <property type="entry name" value="AH/BAR_dom_sf"/>
</dbReference>
<gene>
    <name evidence="8" type="ORF">ANANG_G00060580</name>
</gene>
<dbReference type="InterPro" id="IPR035899">
    <property type="entry name" value="DBL_dom_sf"/>
</dbReference>
<dbReference type="SUPFAM" id="SSF103657">
    <property type="entry name" value="BAR/IMD domain-like"/>
    <property type="match status" value="1"/>
</dbReference>
<dbReference type="Proteomes" id="UP001044222">
    <property type="component" value="Unassembled WGS sequence"/>
</dbReference>
<keyword evidence="1 3" id="KW-0728">SH3 domain</keyword>
<reference evidence="8" key="1">
    <citation type="submission" date="2021-01" db="EMBL/GenBank/DDBJ databases">
        <title>A chromosome-scale assembly of European eel, Anguilla anguilla.</title>
        <authorList>
            <person name="Henkel C."/>
            <person name="Jong-Raadsen S.A."/>
            <person name="Dufour S."/>
            <person name="Weltzien F.-A."/>
            <person name="Palstra A.P."/>
            <person name="Pelster B."/>
            <person name="Spaink H.P."/>
            <person name="Van Den Thillart G.E."/>
            <person name="Jansen H."/>
            <person name="Zahm M."/>
            <person name="Klopp C."/>
            <person name="Cedric C."/>
            <person name="Louis A."/>
            <person name="Berthelot C."/>
            <person name="Parey E."/>
            <person name="Roest Crollius H."/>
            <person name="Montfort J."/>
            <person name="Robinson-Rechavi M."/>
            <person name="Bucao C."/>
            <person name="Bouchez O."/>
            <person name="Gislard M."/>
            <person name="Lluch J."/>
            <person name="Milhes M."/>
            <person name="Lampietro C."/>
            <person name="Lopez Roques C."/>
            <person name="Donnadieu C."/>
            <person name="Braasch I."/>
            <person name="Desvignes T."/>
            <person name="Postlethwait J."/>
            <person name="Bobe J."/>
            <person name="Guiguen Y."/>
            <person name="Dirks R."/>
        </authorList>
    </citation>
    <scope>NUCLEOTIDE SEQUENCE</scope>
    <source>
        <strain evidence="8">Tag_6206</strain>
        <tissue evidence="8">Liver</tissue>
    </source>
</reference>
<dbReference type="Gene3D" id="1.20.900.10">
    <property type="entry name" value="Dbl homology (DH) domain"/>
    <property type="match status" value="1"/>
</dbReference>
<dbReference type="InterPro" id="IPR036028">
    <property type="entry name" value="SH3-like_dom_sf"/>
</dbReference>
<evidence type="ECO:0000256" key="4">
    <source>
        <dbReference type="SAM" id="MobiDB-lite"/>
    </source>
</evidence>
<dbReference type="InterPro" id="IPR001452">
    <property type="entry name" value="SH3_domain"/>
</dbReference>
<feature type="domain" description="DH" evidence="6">
    <location>
        <begin position="1"/>
        <end position="181"/>
    </location>
</feature>
<accession>A0A9D3S524</accession>
<dbReference type="InterPro" id="IPR004148">
    <property type="entry name" value="BAR_dom"/>
</dbReference>
<keyword evidence="9" id="KW-1185">Reference proteome</keyword>
<dbReference type="GO" id="GO:0005737">
    <property type="term" value="C:cytoplasm"/>
    <property type="evidence" value="ECO:0007669"/>
    <property type="project" value="InterPro"/>
</dbReference>
<evidence type="ECO:0000256" key="2">
    <source>
        <dbReference type="ARBA" id="ARBA00022658"/>
    </source>
</evidence>
<sequence length="648" mass="73462">MEELVSTERSYLRHLQLATGTIRGNLQKLQPAPANLEAMFLHIEGVMDVSRSLLSRLDQTPSSDPKFLHSLCDAFLCLAADMEMAYKEYLANYNNITAQENSYKQKEAFWNEMVKVIKSSAPEVNATSLTFFLVMPVQRIARYPMLLQTIRKHTDPQHPAYSVLEEAARATVEINCRINEYKRFREVADKYKKSEVLTMKDMINRLNGHSIAKKTARLSQLIKHETGMVPKLKDEEFDALEGFFYVLEKGIMDLHKNVAAYLGHLQKFTECRPEEQDLDIDSEKSAVFYKEISTALRQWIYPVFERRLNALVFRPLCALRDLLAGPRNLLRKRLHKLLDYELLEEKASLSYEEQAAAGDYRTLHALLLAELPLFNSAALQLLWGALGAFSRLLRDLASDVEQLCAGYTQQLPHSSMEPSAFWEWADGSVLEGAKRLESLCRSMEEEMNAPIVQPLSPASQKRLKSLTEKHGSGKIYQLSSHVVGSRDLDLSLQRGELVAVLSEMDTRGDRRRWLVDAGGPRGYAPSSKLVRYHQVTFDPPPSPSPHFTAPPGGAENRRHSYTPEARPRLAMALPCFQVCAGYDFRARSSHEVTLRAGEPVRVLEPHDKRGNPEWSLVEAHGQRGYVPSNYLTVLPSNYLAPPPSSSYR</sequence>
<feature type="region of interest" description="Disordered" evidence="4">
    <location>
        <begin position="537"/>
        <end position="559"/>
    </location>
</feature>
<dbReference type="Gene3D" id="2.30.30.40">
    <property type="entry name" value="SH3 Domains"/>
    <property type="match status" value="2"/>
</dbReference>
<dbReference type="InterPro" id="IPR000219">
    <property type="entry name" value="DH_dom"/>
</dbReference>
<dbReference type="PROSITE" id="PS50010">
    <property type="entry name" value="DH_2"/>
    <property type="match status" value="1"/>
</dbReference>
<dbReference type="PANTHER" id="PTHR22834">
    <property type="entry name" value="NUCLEAR FUSION PROTEIN FUS2"/>
    <property type="match status" value="1"/>
</dbReference>
<evidence type="ECO:0000259" key="6">
    <source>
        <dbReference type="PROSITE" id="PS50010"/>
    </source>
</evidence>
<protein>
    <recommendedName>
        <fullName evidence="10">Rho guanine nucleotide exchange factor 37</fullName>
    </recommendedName>
</protein>
<proteinExistence type="predicted"/>
<dbReference type="SMART" id="SM00326">
    <property type="entry name" value="SH3"/>
    <property type="match status" value="2"/>
</dbReference>
<dbReference type="EMBL" id="JAFIRN010000003">
    <property type="protein sequence ID" value="KAG5852266.1"/>
    <property type="molecule type" value="Genomic_DNA"/>
</dbReference>
<evidence type="ECO:0000256" key="1">
    <source>
        <dbReference type="ARBA" id="ARBA00022443"/>
    </source>
</evidence>
<dbReference type="FunFam" id="2.30.30.40:FF:000174">
    <property type="entry name" value="rho guanine nucleotide exchange factor 37"/>
    <property type="match status" value="1"/>
</dbReference>
<dbReference type="PANTHER" id="PTHR22834:SF9">
    <property type="entry name" value="RHO GUANINE NUCLEOTIDE EXCHANGE FACTOR 37"/>
    <property type="match status" value="1"/>
</dbReference>